<dbReference type="EMBL" id="JACHEM010000011">
    <property type="protein sequence ID" value="MBB6437873.1"/>
    <property type="molecule type" value="Genomic_DNA"/>
</dbReference>
<dbReference type="AlphaFoldDB" id="A0A7X0HKK2"/>
<sequence>MPEPEFSVLGVRIERWTRSLTRAGQVIVRDGTLSLLRSDGALIDSAPLDAVTTGRPWFAGDGRLVARLNGTRYSLTAPEPGDGLLETLRGAHG</sequence>
<reference evidence="1 2" key="1">
    <citation type="submission" date="2020-08" db="EMBL/GenBank/DDBJ databases">
        <title>Genomic Encyclopedia of Type Strains, Phase IV (KMG-IV): sequencing the most valuable type-strain genomes for metagenomic binning, comparative biology and taxonomic classification.</title>
        <authorList>
            <person name="Goeker M."/>
        </authorList>
    </citation>
    <scope>NUCLEOTIDE SEQUENCE [LARGE SCALE GENOMIC DNA]</scope>
    <source>
        <strain evidence="1 2">DSM 40141</strain>
    </source>
</reference>
<comment type="caution">
    <text evidence="1">The sequence shown here is derived from an EMBL/GenBank/DDBJ whole genome shotgun (WGS) entry which is preliminary data.</text>
</comment>
<dbReference type="RefSeq" id="WP_185033544.1">
    <property type="nucleotide sequence ID" value="NZ_BNBN01000009.1"/>
</dbReference>
<proteinExistence type="predicted"/>
<keyword evidence="2" id="KW-1185">Reference proteome</keyword>
<organism evidence="1 2">
    <name type="scientific">Streptomyces candidus</name>
    <dbReference type="NCBI Taxonomy" id="67283"/>
    <lineage>
        <taxon>Bacteria</taxon>
        <taxon>Bacillati</taxon>
        <taxon>Actinomycetota</taxon>
        <taxon>Actinomycetes</taxon>
        <taxon>Kitasatosporales</taxon>
        <taxon>Streptomycetaceae</taxon>
        <taxon>Streptomyces</taxon>
    </lineage>
</organism>
<gene>
    <name evidence="1" type="ORF">HNQ79_004377</name>
</gene>
<name>A0A7X0HKK2_9ACTN</name>
<evidence type="ECO:0000313" key="1">
    <source>
        <dbReference type="EMBL" id="MBB6437873.1"/>
    </source>
</evidence>
<accession>A0A7X0HKK2</accession>
<evidence type="ECO:0000313" key="2">
    <source>
        <dbReference type="Proteomes" id="UP000540423"/>
    </source>
</evidence>
<dbReference type="Proteomes" id="UP000540423">
    <property type="component" value="Unassembled WGS sequence"/>
</dbReference>
<protein>
    <submittedName>
        <fullName evidence="1">Uncharacterized protein</fullName>
    </submittedName>
</protein>